<evidence type="ECO:0000313" key="2">
    <source>
        <dbReference type="EMBL" id="TGY63212.1"/>
    </source>
</evidence>
<dbReference type="PROSITE" id="PS50846">
    <property type="entry name" value="HMA_2"/>
    <property type="match status" value="1"/>
</dbReference>
<dbReference type="SUPFAM" id="SSF55008">
    <property type="entry name" value="HMA, heavy metal-associated domain"/>
    <property type="match status" value="1"/>
</dbReference>
<dbReference type="OrthoDB" id="9813965at2"/>
<dbReference type="Proteomes" id="UP000310263">
    <property type="component" value="Unassembled WGS sequence"/>
</dbReference>
<dbReference type="GO" id="GO:0046872">
    <property type="term" value="F:metal ion binding"/>
    <property type="evidence" value="ECO:0007669"/>
    <property type="project" value="InterPro"/>
</dbReference>
<reference evidence="2 3" key="1">
    <citation type="submission" date="2019-04" db="EMBL/GenBank/DDBJ databases">
        <title>Microbes associate with the intestines of laboratory mice.</title>
        <authorList>
            <person name="Navarre W."/>
            <person name="Wong E."/>
            <person name="Huang K."/>
            <person name="Tropini C."/>
            <person name="Ng K."/>
            <person name="Yu B."/>
        </authorList>
    </citation>
    <scope>NUCLEOTIDE SEQUENCE [LARGE SCALE GENOMIC DNA]</scope>
    <source>
        <strain evidence="2 3">NM07_P-09</strain>
    </source>
</reference>
<dbReference type="Gene3D" id="3.30.70.100">
    <property type="match status" value="1"/>
</dbReference>
<dbReference type="RefSeq" id="WP_136011839.1">
    <property type="nucleotide sequence ID" value="NZ_SRYE01000001.1"/>
</dbReference>
<dbReference type="Pfam" id="PF00403">
    <property type="entry name" value="HMA"/>
    <property type="match status" value="1"/>
</dbReference>
<organism evidence="2 3">
    <name type="scientific">Muricaecibacterium torontonense</name>
    <dbReference type="NCBI Taxonomy" id="3032871"/>
    <lineage>
        <taxon>Bacteria</taxon>
        <taxon>Bacillati</taxon>
        <taxon>Actinomycetota</taxon>
        <taxon>Coriobacteriia</taxon>
        <taxon>Coriobacteriales</taxon>
        <taxon>Atopobiaceae</taxon>
        <taxon>Muricaecibacterium</taxon>
    </lineage>
</organism>
<dbReference type="CDD" id="cd00371">
    <property type="entry name" value="HMA"/>
    <property type="match status" value="1"/>
</dbReference>
<dbReference type="EMBL" id="SRYE01000001">
    <property type="protein sequence ID" value="TGY63212.1"/>
    <property type="molecule type" value="Genomic_DNA"/>
</dbReference>
<dbReference type="InterPro" id="IPR036163">
    <property type="entry name" value="HMA_dom_sf"/>
</dbReference>
<dbReference type="AlphaFoldDB" id="A0A4S2F413"/>
<evidence type="ECO:0000313" key="3">
    <source>
        <dbReference type="Proteomes" id="UP000310263"/>
    </source>
</evidence>
<evidence type="ECO:0000259" key="1">
    <source>
        <dbReference type="PROSITE" id="PS50846"/>
    </source>
</evidence>
<sequence length="62" mass="6671">MNTIQVEGMHCKHCEMLVAMELEDRGAKDVKADASTGTVTYEGDLTPQQVSEAIEAAGFKLA</sequence>
<gene>
    <name evidence="2" type="ORF">E5334_01540</name>
</gene>
<protein>
    <submittedName>
        <fullName evidence="2">Heavy-metal-associated domain-containing protein</fullName>
    </submittedName>
</protein>
<keyword evidence="3" id="KW-1185">Reference proteome</keyword>
<proteinExistence type="predicted"/>
<accession>A0A4S2F413</accession>
<comment type="caution">
    <text evidence="2">The sequence shown here is derived from an EMBL/GenBank/DDBJ whole genome shotgun (WGS) entry which is preliminary data.</text>
</comment>
<dbReference type="InterPro" id="IPR006121">
    <property type="entry name" value="HMA_dom"/>
</dbReference>
<feature type="domain" description="HMA" evidence="1">
    <location>
        <begin position="1"/>
        <end position="62"/>
    </location>
</feature>
<name>A0A4S2F413_9ACTN</name>